<feature type="compositionally biased region" description="Pro residues" evidence="3">
    <location>
        <begin position="120"/>
        <end position="133"/>
    </location>
</feature>
<dbReference type="GO" id="GO:0046872">
    <property type="term" value="F:metal ion binding"/>
    <property type="evidence" value="ECO:0007669"/>
    <property type="project" value="UniProtKB-KW"/>
</dbReference>
<dbReference type="Gene3D" id="1.10.1280.10">
    <property type="entry name" value="Di-copper center containing domain from catechol oxidase"/>
    <property type="match status" value="1"/>
</dbReference>
<dbReference type="GO" id="GO:0016491">
    <property type="term" value="F:oxidoreductase activity"/>
    <property type="evidence" value="ECO:0007669"/>
    <property type="project" value="InterPro"/>
</dbReference>
<dbReference type="PROSITE" id="PS00497">
    <property type="entry name" value="TYROSINASE_1"/>
    <property type="match status" value="1"/>
</dbReference>
<dbReference type="SUPFAM" id="SSF48056">
    <property type="entry name" value="Di-copper centre-containing domain"/>
    <property type="match status" value="1"/>
</dbReference>
<dbReference type="InterPro" id="IPR002227">
    <property type="entry name" value="Tyrosinase_Cu-bd"/>
</dbReference>
<reference evidence="5" key="2">
    <citation type="submission" date="2014-05" db="EMBL/GenBank/DDBJ databases">
        <title>The genome and life-stage specific transcriptomes of Globodera pallida elucidate key aspects of plant parasitism by a cyst nematode.</title>
        <authorList>
            <person name="Cotton J.A."/>
            <person name="Lilley C.J."/>
            <person name="Jones L.M."/>
            <person name="Kikuchi T."/>
            <person name="Reid A.J."/>
            <person name="Thorpe P."/>
            <person name="Tsai I.J."/>
            <person name="Beasley H."/>
            <person name="Blok V."/>
            <person name="Cock P.J.A."/>
            <person name="Van den Akker S.E."/>
            <person name="Holroyd N."/>
            <person name="Hunt M."/>
            <person name="Mantelin S."/>
            <person name="Naghra H."/>
            <person name="Pain A."/>
            <person name="Palomares-Rius J.E."/>
            <person name="Zarowiecki M."/>
            <person name="Berriman M."/>
            <person name="Jones J.T."/>
            <person name="Urwin P.E."/>
        </authorList>
    </citation>
    <scope>NUCLEOTIDE SEQUENCE [LARGE SCALE GENOMIC DNA]</scope>
    <source>
        <strain evidence="5">Lindley</strain>
    </source>
</reference>
<evidence type="ECO:0000256" key="3">
    <source>
        <dbReference type="SAM" id="MobiDB-lite"/>
    </source>
</evidence>
<protein>
    <submittedName>
        <fullName evidence="6">Tyrosinase_Cu-bd domain-containing protein</fullName>
    </submittedName>
</protein>
<reference evidence="5" key="1">
    <citation type="submission" date="2013-12" db="EMBL/GenBank/DDBJ databases">
        <authorList>
            <person name="Aslett M."/>
        </authorList>
    </citation>
    <scope>NUCLEOTIDE SEQUENCE [LARGE SCALE GENOMIC DNA]</scope>
    <source>
        <strain evidence="5">Lindley</strain>
    </source>
</reference>
<keyword evidence="1" id="KW-0479">Metal-binding</keyword>
<dbReference type="Proteomes" id="UP000050741">
    <property type="component" value="Unassembled WGS sequence"/>
</dbReference>
<accession>A0A183C152</accession>
<reference evidence="6" key="3">
    <citation type="submission" date="2016-06" db="UniProtKB">
        <authorList>
            <consortium name="WormBaseParasite"/>
        </authorList>
    </citation>
    <scope>IDENTIFICATION</scope>
</reference>
<evidence type="ECO:0000313" key="5">
    <source>
        <dbReference type="Proteomes" id="UP000050741"/>
    </source>
</evidence>
<dbReference type="InterPro" id="IPR050316">
    <property type="entry name" value="Tyrosinase/Hemocyanin"/>
</dbReference>
<feature type="region of interest" description="Disordered" evidence="3">
    <location>
        <begin position="81"/>
        <end position="181"/>
    </location>
</feature>
<dbReference type="PANTHER" id="PTHR11474">
    <property type="entry name" value="TYROSINASE FAMILY MEMBER"/>
    <property type="match status" value="1"/>
</dbReference>
<keyword evidence="2" id="KW-0186">Copper</keyword>
<evidence type="ECO:0000256" key="2">
    <source>
        <dbReference type="ARBA" id="ARBA00023008"/>
    </source>
</evidence>
<organism evidence="5 6">
    <name type="scientific">Globodera pallida</name>
    <name type="common">Potato cyst nematode worm</name>
    <name type="synonym">Heterodera pallida</name>
    <dbReference type="NCBI Taxonomy" id="36090"/>
    <lineage>
        <taxon>Eukaryota</taxon>
        <taxon>Metazoa</taxon>
        <taxon>Ecdysozoa</taxon>
        <taxon>Nematoda</taxon>
        <taxon>Chromadorea</taxon>
        <taxon>Rhabditida</taxon>
        <taxon>Tylenchina</taxon>
        <taxon>Tylenchomorpha</taxon>
        <taxon>Tylenchoidea</taxon>
        <taxon>Heteroderidae</taxon>
        <taxon>Heteroderinae</taxon>
        <taxon>Globodera</taxon>
    </lineage>
</organism>
<feature type="compositionally biased region" description="Pro residues" evidence="3">
    <location>
        <begin position="98"/>
        <end position="111"/>
    </location>
</feature>
<dbReference type="Pfam" id="PF00264">
    <property type="entry name" value="Tyrosinase"/>
    <property type="match status" value="1"/>
</dbReference>
<feature type="domain" description="Tyrosinase copper-binding" evidence="4">
    <location>
        <begin position="328"/>
        <end position="345"/>
    </location>
</feature>
<name>A0A183C152_GLOPA</name>
<proteinExistence type="predicted"/>
<evidence type="ECO:0000259" key="4">
    <source>
        <dbReference type="PROSITE" id="PS00497"/>
    </source>
</evidence>
<evidence type="ECO:0000256" key="1">
    <source>
        <dbReference type="ARBA" id="ARBA00022723"/>
    </source>
</evidence>
<sequence>MTDPKVAMLAIKDKPILEELQDNYDPCKKAPTKALRLYCTQLYRWDQSARFAPSNQEAVTLNPLIPDAGLLAADIAPGAGVSMNSPGGEKAGPNIDEGPPPIPPSAAPPPSSKTKNIDEGPPPIPQSAAPPPSSNTKNIDEGPPPLVGAAAAPPQVPSSKADFDADAVQPPTGPAPPQKGIVSSNVDPCDAAPTKSQHFVCQKLFKWDKNARAAPPLLSAIPKMPSIAGVPPPDFLVGDLAPIAATPYQCMDLGCLCRYIGGNGQEGSNVCQLANGQPLRKALRKEYRMLTDDERARYHAALKAIKKSGEYDNIARIHSNPTIVGGAHSGPAFLPWHREYLKRMEIALRQVDPTIAIPYWDSSLEAQLPTPADSHLFTKEFMGSTDEQGNLVYGHFANWKTIDGNPNIRRRVGGDGKGFTEDEINWFLNQVQIDQIMTYSAPQPGVCAIRMEFRWMESTANRESRRDLFEILDQNFIEIFQGIPPFIYLLLNRTVRRDVFSMFARPIVMVFPCITLLPPAGTTSIISTLETNHVTTTTTKRSRTMVSQANRVKPLGTIEPCATKGFQKC</sequence>
<evidence type="ECO:0000313" key="6">
    <source>
        <dbReference type="WBParaSite" id="GPLIN_000659500"/>
    </source>
</evidence>
<dbReference type="InterPro" id="IPR008922">
    <property type="entry name" value="Di-copper_centre_dom_sf"/>
</dbReference>
<dbReference type="PANTHER" id="PTHR11474:SF126">
    <property type="entry name" value="TYROSINASE-LIKE PROTEIN TYR-1-RELATED"/>
    <property type="match status" value="1"/>
</dbReference>
<dbReference type="WBParaSite" id="GPLIN_000659500">
    <property type="protein sequence ID" value="GPLIN_000659500"/>
    <property type="gene ID" value="GPLIN_000659500"/>
</dbReference>
<keyword evidence="5" id="KW-1185">Reference proteome</keyword>
<dbReference type="AlphaFoldDB" id="A0A183C152"/>